<dbReference type="GO" id="GO:0160150">
    <property type="term" value="F:tRNA pseudouridine(13) synthase activity"/>
    <property type="evidence" value="ECO:0007669"/>
    <property type="project" value="UniProtKB-EC"/>
</dbReference>
<feature type="non-terminal residue" evidence="3">
    <location>
        <position position="138"/>
    </location>
</feature>
<sequence>IRGKKIHRKFDQDKISLYLSAARSELFNAILAKRIALGIWNQPLDGDVMNLAGSNSIFVAQHIDETMLSRLQSGDIHLTAPMWGAGELKSSGKVNALELSVITDNPIYQQLSQGLIEFGLKQQRRSLRMLPRNLQWVW</sequence>
<accession>A0ABU2UYT4</accession>
<dbReference type="SUPFAM" id="SSF55120">
    <property type="entry name" value="Pseudouridine synthase"/>
    <property type="match status" value="1"/>
</dbReference>
<comment type="caution">
    <text evidence="3">The sequence shown here is derived from an EMBL/GenBank/DDBJ whole genome shotgun (WGS) entry which is preliminary data.</text>
</comment>
<dbReference type="InterPro" id="IPR011760">
    <property type="entry name" value="PsdUridine_synth_TruD_insert"/>
</dbReference>
<organism evidence="3 4">
    <name type="scientific">Streptomyces hintoniae</name>
    <dbReference type="NCBI Taxonomy" id="3075521"/>
    <lineage>
        <taxon>Bacteria</taxon>
        <taxon>Bacillati</taxon>
        <taxon>Actinomycetota</taxon>
        <taxon>Actinomycetes</taxon>
        <taxon>Kitasatosporales</taxon>
        <taxon>Streptomycetaceae</taxon>
        <taxon>Streptomyces</taxon>
    </lineage>
</organism>
<feature type="non-terminal residue" evidence="3">
    <location>
        <position position="1"/>
    </location>
</feature>
<dbReference type="PANTHER" id="PTHR47811:SF1">
    <property type="entry name" value="TRNA PSEUDOURIDINE SYNTHASE D"/>
    <property type="match status" value="1"/>
</dbReference>
<evidence type="ECO:0000313" key="3">
    <source>
        <dbReference type="EMBL" id="MDT0478461.1"/>
    </source>
</evidence>
<evidence type="ECO:0000256" key="1">
    <source>
        <dbReference type="ARBA" id="ARBA00007953"/>
    </source>
</evidence>
<dbReference type="EC" id="5.4.99.27" evidence="3"/>
<gene>
    <name evidence="3" type="primary">truD</name>
    <name evidence="3" type="ORF">RM863_40795</name>
</gene>
<dbReference type="Pfam" id="PF01142">
    <property type="entry name" value="TruD"/>
    <property type="match status" value="1"/>
</dbReference>
<proteinExistence type="inferred from homology"/>
<dbReference type="InterPro" id="IPR001656">
    <property type="entry name" value="PsdUridine_synth_TruD"/>
</dbReference>
<feature type="domain" description="TRUD" evidence="2">
    <location>
        <begin position="1"/>
        <end position="130"/>
    </location>
</feature>
<dbReference type="PROSITE" id="PS50984">
    <property type="entry name" value="TRUD"/>
    <property type="match status" value="1"/>
</dbReference>
<keyword evidence="3" id="KW-0413">Isomerase</keyword>
<comment type="similarity">
    <text evidence="1">Belongs to the pseudouridine synthase TruD family.</text>
</comment>
<dbReference type="PANTHER" id="PTHR47811">
    <property type="entry name" value="TRNA PSEUDOURIDINE SYNTHASE D"/>
    <property type="match status" value="1"/>
</dbReference>
<keyword evidence="4" id="KW-1185">Reference proteome</keyword>
<dbReference type="InterPro" id="IPR020103">
    <property type="entry name" value="PsdUridine_synth_cat_dom_sf"/>
</dbReference>
<reference evidence="3" key="1">
    <citation type="submission" date="2024-05" db="EMBL/GenBank/DDBJ databases">
        <title>30 novel species of actinomycetes from the DSMZ collection.</title>
        <authorList>
            <person name="Nouioui I."/>
        </authorList>
    </citation>
    <scope>NUCLEOTIDE SEQUENCE</scope>
    <source>
        <strain evidence="3">DSM 41014</strain>
    </source>
</reference>
<dbReference type="EMBL" id="JAVRFF010000501">
    <property type="protein sequence ID" value="MDT0478461.1"/>
    <property type="molecule type" value="Genomic_DNA"/>
</dbReference>
<dbReference type="InterPro" id="IPR043165">
    <property type="entry name" value="TruD_insert_sf"/>
</dbReference>
<protein>
    <submittedName>
        <fullName evidence="3">tRNA pseudouridine(13) synthase TruD</fullName>
        <ecNumber evidence="3">5.4.99.27</ecNumber>
    </submittedName>
</protein>
<dbReference type="InterPro" id="IPR050170">
    <property type="entry name" value="TruD_pseudoU_synthase"/>
</dbReference>
<evidence type="ECO:0000313" key="4">
    <source>
        <dbReference type="Proteomes" id="UP001180489"/>
    </source>
</evidence>
<evidence type="ECO:0000259" key="2">
    <source>
        <dbReference type="PROSITE" id="PS50984"/>
    </source>
</evidence>
<name>A0ABU2UYT4_9ACTN</name>
<dbReference type="Gene3D" id="3.30.2340.10">
    <property type="entry name" value="TruD, insertion domain"/>
    <property type="match status" value="1"/>
</dbReference>
<dbReference type="Proteomes" id="UP001180489">
    <property type="component" value="Unassembled WGS sequence"/>
</dbReference>